<evidence type="ECO:0000313" key="2">
    <source>
        <dbReference type="Proteomes" id="UP000574104"/>
    </source>
</evidence>
<dbReference type="Proteomes" id="UP000574104">
    <property type="component" value="Unassembled WGS sequence"/>
</dbReference>
<sequence length="137" mass="15937">MSKSMLFGILRKKEQSIAFYSKLCSSIFHFNLRVDIKNSLDKKSVSKKKMPLGIKKANIPSLKFNKSTYGKITNNIFKIITNVIIIRLRRNFTTKKEKHVRVKQKMTTIYPISWLSSNLMPFPTPVANIKDRTQIML</sequence>
<protein>
    <submittedName>
        <fullName evidence="1">Uncharacterized protein</fullName>
    </submittedName>
</protein>
<evidence type="ECO:0000313" key="1">
    <source>
        <dbReference type="EMBL" id="MBC1617151.1"/>
    </source>
</evidence>
<comment type="caution">
    <text evidence="1">The sequence shown here is derived from an EMBL/GenBank/DDBJ whole genome shotgun (WGS) entry which is preliminary data.</text>
</comment>
<name>A0A842AN60_9LIST</name>
<gene>
    <name evidence="1" type="ORF">HB904_13175</name>
</gene>
<accession>A0A842AN60</accession>
<reference evidence="1 2" key="1">
    <citation type="submission" date="2020-03" db="EMBL/GenBank/DDBJ databases">
        <title>Soil Listeria distribution.</title>
        <authorList>
            <person name="Liao J."/>
            <person name="Wiedmann M."/>
        </authorList>
    </citation>
    <scope>NUCLEOTIDE SEQUENCE [LARGE SCALE GENOMIC DNA]</scope>
    <source>
        <strain evidence="1 2">FSL L7-1299</strain>
    </source>
</reference>
<dbReference type="RefSeq" id="WP_187125981.1">
    <property type="nucleotide sequence ID" value="NZ_JAARQY010000022.1"/>
</dbReference>
<dbReference type="AlphaFoldDB" id="A0A842AN60"/>
<organism evidence="1 2">
    <name type="scientific">Listeria booriae</name>
    <dbReference type="NCBI Taxonomy" id="1552123"/>
    <lineage>
        <taxon>Bacteria</taxon>
        <taxon>Bacillati</taxon>
        <taxon>Bacillota</taxon>
        <taxon>Bacilli</taxon>
        <taxon>Bacillales</taxon>
        <taxon>Listeriaceae</taxon>
        <taxon>Listeria</taxon>
    </lineage>
</organism>
<dbReference type="EMBL" id="JAARSH010000009">
    <property type="protein sequence ID" value="MBC1617151.1"/>
    <property type="molecule type" value="Genomic_DNA"/>
</dbReference>
<proteinExistence type="predicted"/>